<organism evidence="1 2">
    <name type="scientific">Dreissena polymorpha</name>
    <name type="common">Zebra mussel</name>
    <name type="synonym">Mytilus polymorpha</name>
    <dbReference type="NCBI Taxonomy" id="45954"/>
    <lineage>
        <taxon>Eukaryota</taxon>
        <taxon>Metazoa</taxon>
        <taxon>Spiralia</taxon>
        <taxon>Lophotrochozoa</taxon>
        <taxon>Mollusca</taxon>
        <taxon>Bivalvia</taxon>
        <taxon>Autobranchia</taxon>
        <taxon>Heteroconchia</taxon>
        <taxon>Euheterodonta</taxon>
        <taxon>Imparidentia</taxon>
        <taxon>Neoheterodontei</taxon>
        <taxon>Myida</taxon>
        <taxon>Dreissenoidea</taxon>
        <taxon>Dreissenidae</taxon>
        <taxon>Dreissena</taxon>
    </lineage>
</organism>
<dbReference type="Proteomes" id="UP000828390">
    <property type="component" value="Unassembled WGS sequence"/>
</dbReference>
<keyword evidence="2" id="KW-1185">Reference proteome</keyword>
<comment type="caution">
    <text evidence="1">The sequence shown here is derived from an EMBL/GenBank/DDBJ whole genome shotgun (WGS) entry which is preliminary data.</text>
</comment>
<protein>
    <submittedName>
        <fullName evidence="1">Uncharacterized protein</fullName>
    </submittedName>
</protein>
<gene>
    <name evidence="1" type="ORF">DPMN_185734</name>
</gene>
<evidence type="ECO:0000313" key="2">
    <source>
        <dbReference type="Proteomes" id="UP000828390"/>
    </source>
</evidence>
<name>A0A9D4DMG2_DREPO</name>
<reference evidence="1" key="2">
    <citation type="submission" date="2020-11" db="EMBL/GenBank/DDBJ databases">
        <authorList>
            <person name="McCartney M.A."/>
            <person name="Auch B."/>
            <person name="Kono T."/>
            <person name="Mallez S."/>
            <person name="Becker A."/>
            <person name="Gohl D.M."/>
            <person name="Silverstein K.A.T."/>
            <person name="Koren S."/>
            <person name="Bechman K.B."/>
            <person name="Herman A."/>
            <person name="Abrahante J.E."/>
            <person name="Garbe J."/>
        </authorList>
    </citation>
    <scope>NUCLEOTIDE SEQUENCE</scope>
    <source>
        <strain evidence="1">Duluth1</strain>
        <tissue evidence="1">Whole animal</tissue>
    </source>
</reference>
<evidence type="ECO:0000313" key="1">
    <source>
        <dbReference type="EMBL" id="KAH3751185.1"/>
    </source>
</evidence>
<sequence>MQVFSNGRILKSGITCVSCLTDKASEYYALVMDREVELGYLEVINKIERFGYRKLPETARVTFSGARQ</sequence>
<dbReference type="EMBL" id="JAIWYP010000010">
    <property type="protein sequence ID" value="KAH3751185.1"/>
    <property type="molecule type" value="Genomic_DNA"/>
</dbReference>
<accession>A0A9D4DMG2</accession>
<proteinExistence type="predicted"/>
<dbReference type="AlphaFoldDB" id="A0A9D4DMG2"/>
<reference evidence="1" key="1">
    <citation type="journal article" date="2019" name="bioRxiv">
        <title>The Genome of the Zebra Mussel, Dreissena polymorpha: A Resource for Invasive Species Research.</title>
        <authorList>
            <person name="McCartney M.A."/>
            <person name="Auch B."/>
            <person name="Kono T."/>
            <person name="Mallez S."/>
            <person name="Zhang Y."/>
            <person name="Obille A."/>
            <person name="Becker A."/>
            <person name="Abrahante J.E."/>
            <person name="Garbe J."/>
            <person name="Badalamenti J.P."/>
            <person name="Herman A."/>
            <person name="Mangelson H."/>
            <person name="Liachko I."/>
            <person name="Sullivan S."/>
            <person name="Sone E.D."/>
            <person name="Koren S."/>
            <person name="Silverstein K.A.T."/>
            <person name="Beckman K.B."/>
            <person name="Gohl D.M."/>
        </authorList>
    </citation>
    <scope>NUCLEOTIDE SEQUENCE</scope>
    <source>
        <strain evidence="1">Duluth1</strain>
        <tissue evidence="1">Whole animal</tissue>
    </source>
</reference>